<dbReference type="GO" id="GO:0008933">
    <property type="term" value="F:peptidoglycan lytic transglycosylase activity"/>
    <property type="evidence" value="ECO:0007669"/>
    <property type="project" value="TreeGrafter"/>
</dbReference>
<dbReference type="GO" id="GO:0009253">
    <property type="term" value="P:peptidoglycan catabolic process"/>
    <property type="evidence" value="ECO:0007669"/>
    <property type="project" value="TreeGrafter"/>
</dbReference>
<evidence type="ECO:0000256" key="6">
    <source>
        <dbReference type="SAM" id="SignalP"/>
    </source>
</evidence>
<dbReference type="GO" id="GO:0009254">
    <property type="term" value="P:peptidoglycan turnover"/>
    <property type="evidence" value="ECO:0007669"/>
    <property type="project" value="InterPro"/>
</dbReference>
<dbReference type="InterPro" id="IPR036908">
    <property type="entry name" value="RlpA-like_sf"/>
</dbReference>
<reference evidence="8" key="1">
    <citation type="submission" date="2021-03" db="EMBL/GenBank/DDBJ databases">
        <authorList>
            <person name="Wang G."/>
        </authorList>
    </citation>
    <scope>NUCLEOTIDE SEQUENCE</scope>
    <source>
        <strain evidence="8">KCTC 12899</strain>
    </source>
</reference>
<name>A0A8J7QEC3_9BACT</name>
<dbReference type="GO" id="GO:0004553">
    <property type="term" value="F:hydrolase activity, hydrolyzing O-glycosyl compounds"/>
    <property type="evidence" value="ECO:0007669"/>
    <property type="project" value="InterPro"/>
</dbReference>
<dbReference type="SUPFAM" id="SSF50685">
    <property type="entry name" value="Barwin-like endoglucanases"/>
    <property type="match status" value="1"/>
</dbReference>
<comment type="catalytic activity">
    <reaction evidence="1">
        <text>Exolytic cleavage of the (1-&gt;4)-beta-glycosidic linkage between N-acetylmuramic acid (MurNAc) and N-acetylglucosamine (GlcNAc) residues in peptidoglycan, from either the reducing or the non-reducing ends of the peptidoglycan chains, with concomitant formation of a 1,6-anhydrobond in the MurNAc residue.</text>
        <dbReference type="EC" id="4.2.2.n1"/>
    </reaction>
</comment>
<dbReference type="PIRSF" id="PIRSF019422">
    <property type="entry name" value="MltA"/>
    <property type="match status" value="1"/>
</dbReference>
<dbReference type="EMBL" id="JAFREP010000010">
    <property type="protein sequence ID" value="MBO1319331.1"/>
    <property type="molecule type" value="Genomic_DNA"/>
</dbReference>
<keyword evidence="3" id="KW-0456">Lyase</keyword>
<sequence>MNLRALVPITRTLAALAVLLLLHCGKPPQPKVEPEAPEPPLPPQGHQFVLVDNWPLLRDDADHDAMVRALDRQAAWLARKPADWTCTVGPHRVERDRLRDTLLRFRDIWLAHKEQPEALQNALQAEFDLYQWTYNGTPDILLTGYFAPVLDGRHRADTEYRFPLYQRPKDLLTIRVDQFEPRFLQPGSSLRGTAVMARLEGRNVVPYHDRAAIDGAGKLAGRGLELVYLKDYWHLFSFHVQGGGFVRLENDRYVKLNYAGKNGLPYVSVGKLLIEAGHITRENMSMQALSDYFAANPDEVARWCFQNPSYVFYQSDGRTYPDLQPDLFPHGSLGFPVTTKRSLAFDKKYFGGGMLAFVQGTIERSTADREPFGRFAIDQDTGGAIRENHVDVFMGAGDEALRDAGFLKDKQGHVYFLILKPKISASAE</sequence>
<evidence type="ECO:0000313" key="8">
    <source>
        <dbReference type="EMBL" id="MBO1319331.1"/>
    </source>
</evidence>
<dbReference type="Pfam" id="PF03562">
    <property type="entry name" value="MltA"/>
    <property type="match status" value="1"/>
</dbReference>
<keyword evidence="4" id="KW-0961">Cell wall biogenesis/degradation</keyword>
<dbReference type="Proteomes" id="UP000664417">
    <property type="component" value="Unassembled WGS sequence"/>
</dbReference>
<feature type="chain" id="PRO_5035264881" description="peptidoglycan lytic exotransglycosylase" evidence="6">
    <location>
        <begin position="18"/>
        <end position="428"/>
    </location>
</feature>
<dbReference type="AlphaFoldDB" id="A0A8J7QEC3"/>
<protein>
    <recommendedName>
        <fullName evidence="2">peptidoglycan lytic exotransglycosylase</fullName>
        <ecNumber evidence="2">4.2.2.n1</ecNumber>
    </recommendedName>
    <alternativeName>
        <fullName evidence="5">Murein hydrolase A</fullName>
    </alternativeName>
</protein>
<dbReference type="GO" id="GO:0071555">
    <property type="term" value="P:cell wall organization"/>
    <property type="evidence" value="ECO:0007669"/>
    <property type="project" value="UniProtKB-KW"/>
</dbReference>
<dbReference type="GO" id="GO:0019867">
    <property type="term" value="C:outer membrane"/>
    <property type="evidence" value="ECO:0007669"/>
    <property type="project" value="InterPro"/>
</dbReference>
<evidence type="ECO:0000256" key="2">
    <source>
        <dbReference type="ARBA" id="ARBA00012587"/>
    </source>
</evidence>
<feature type="domain" description="Lytic transglycosylase MltA" evidence="7">
    <location>
        <begin position="149"/>
        <end position="314"/>
    </location>
</feature>
<dbReference type="EC" id="4.2.2.n1" evidence="2"/>
<organism evidence="8 9">
    <name type="scientific">Acanthopleuribacter pedis</name>
    <dbReference type="NCBI Taxonomy" id="442870"/>
    <lineage>
        <taxon>Bacteria</taxon>
        <taxon>Pseudomonadati</taxon>
        <taxon>Acidobacteriota</taxon>
        <taxon>Holophagae</taxon>
        <taxon>Acanthopleuribacterales</taxon>
        <taxon>Acanthopleuribacteraceae</taxon>
        <taxon>Acanthopleuribacter</taxon>
    </lineage>
</organism>
<comment type="caution">
    <text evidence="8">The sequence shown here is derived from an EMBL/GenBank/DDBJ whole genome shotgun (WGS) entry which is preliminary data.</text>
</comment>
<dbReference type="PANTHER" id="PTHR30124:SF0">
    <property type="entry name" value="MEMBRANE-BOUND LYTIC MUREIN TRANSGLYCOSYLASE A"/>
    <property type="match status" value="1"/>
</dbReference>
<evidence type="ECO:0000259" key="7">
    <source>
        <dbReference type="SMART" id="SM00925"/>
    </source>
</evidence>
<dbReference type="CDD" id="cd14485">
    <property type="entry name" value="mltA_like_LT_A"/>
    <property type="match status" value="1"/>
</dbReference>
<dbReference type="Gene3D" id="2.40.240.50">
    <property type="entry name" value="Barwin-like endoglucanases"/>
    <property type="match status" value="1"/>
</dbReference>
<dbReference type="SMART" id="SM00925">
    <property type="entry name" value="MltA"/>
    <property type="match status" value="1"/>
</dbReference>
<evidence type="ECO:0000256" key="3">
    <source>
        <dbReference type="ARBA" id="ARBA00023239"/>
    </source>
</evidence>
<dbReference type="InterPro" id="IPR026044">
    <property type="entry name" value="MltA"/>
</dbReference>
<evidence type="ECO:0000256" key="4">
    <source>
        <dbReference type="ARBA" id="ARBA00023316"/>
    </source>
</evidence>
<accession>A0A8J7QEC3</accession>
<keyword evidence="9" id="KW-1185">Reference proteome</keyword>
<dbReference type="Gene3D" id="2.40.40.10">
    <property type="entry name" value="RlpA-like domain"/>
    <property type="match status" value="1"/>
</dbReference>
<gene>
    <name evidence="8" type="ORF">J3U88_12735</name>
</gene>
<dbReference type="Pfam" id="PF06725">
    <property type="entry name" value="3D"/>
    <property type="match status" value="1"/>
</dbReference>
<dbReference type="InterPro" id="IPR010611">
    <property type="entry name" value="3D_dom"/>
</dbReference>
<keyword evidence="6" id="KW-0732">Signal</keyword>
<evidence type="ECO:0000313" key="9">
    <source>
        <dbReference type="Proteomes" id="UP000664417"/>
    </source>
</evidence>
<dbReference type="CDD" id="cd14668">
    <property type="entry name" value="mlta_B"/>
    <property type="match status" value="1"/>
</dbReference>
<proteinExistence type="predicted"/>
<evidence type="ECO:0000256" key="5">
    <source>
        <dbReference type="ARBA" id="ARBA00030918"/>
    </source>
</evidence>
<dbReference type="RefSeq" id="WP_207859152.1">
    <property type="nucleotide sequence ID" value="NZ_JAFREP010000010.1"/>
</dbReference>
<evidence type="ECO:0000256" key="1">
    <source>
        <dbReference type="ARBA" id="ARBA00001420"/>
    </source>
</evidence>
<dbReference type="PANTHER" id="PTHR30124">
    <property type="entry name" value="MEMBRANE-BOUND LYTIC MUREIN TRANSGLYCOSYLASE A"/>
    <property type="match status" value="1"/>
</dbReference>
<dbReference type="InterPro" id="IPR005300">
    <property type="entry name" value="MltA_B"/>
</dbReference>
<feature type="signal peptide" evidence="6">
    <location>
        <begin position="1"/>
        <end position="17"/>
    </location>
</feature>